<evidence type="ECO:0000256" key="1">
    <source>
        <dbReference type="SAM" id="MobiDB-lite"/>
    </source>
</evidence>
<name>A0A2H4J2B7_9CAUD</name>
<dbReference type="EMBL" id="MF417878">
    <property type="protein sequence ID" value="ASN68559.1"/>
    <property type="molecule type" value="Genomic_DNA"/>
</dbReference>
<organism evidence="5">
    <name type="scientific">uncultured Caudovirales phage</name>
    <dbReference type="NCBI Taxonomy" id="2100421"/>
    <lineage>
        <taxon>Viruses</taxon>
        <taxon>Duplodnaviria</taxon>
        <taxon>Heunggongvirae</taxon>
        <taxon>Uroviricota</taxon>
        <taxon>Caudoviricetes</taxon>
        <taxon>Peduoviridae</taxon>
        <taxon>Maltschvirus</taxon>
        <taxon>Maltschvirus maltsch</taxon>
    </lineage>
</organism>
<evidence type="ECO:0000313" key="5">
    <source>
        <dbReference type="EMBL" id="ASN68559.1"/>
    </source>
</evidence>
<dbReference type="EMBL" id="MF417876">
    <property type="protein sequence ID" value="ASN68388.1"/>
    <property type="molecule type" value="Genomic_DNA"/>
</dbReference>
<feature type="region of interest" description="Disordered" evidence="1">
    <location>
        <begin position="1"/>
        <end position="23"/>
    </location>
</feature>
<sequence>MAKQTLNLGTAPSGQGGDTPRSANVKIGANFDELYTAMGATGNPQALPAALPVSKGGTGGTTPATARSGLELKSAALADVLGIVAQTSGYPTGAVMEWGYNANGEYYKFASGLMICTATRNVTVAVNTNYGGGSFGGANWDFPATFVGTLPFVSGKAFATGRIMTVEPAAAQQLYSSALWVLDFATNGTSMSVLLKMFAVGRWF</sequence>
<feature type="compositionally biased region" description="Polar residues" evidence="1">
    <location>
        <begin position="1"/>
        <end position="13"/>
    </location>
</feature>
<gene>
    <name evidence="3" type="ORF">3F6_47</name>
    <name evidence="2" type="ORF">3S4_31</name>
    <name evidence="6" type="ORF">7F14_13</name>
    <name evidence="5" type="ORF">8S7_26</name>
    <name evidence="4" type="ORF">9F7_3</name>
</gene>
<evidence type="ECO:0000313" key="4">
    <source>
        <dbReference type="EMBL" id="ASN68440.1"/>
    </source>
</evidence>
<proteinExistence type="predicted"/>
<dbReference type="EMBL" id="MF417869">
    <property type="protein sequence ID" value="ASN67954.1"/>
    <property type="molecule type" value="Genomic_DNA"/>
</dbReference>
<evidence type="ECO:0000313" key="3">
    <source>
        <dbReference type="EMBL" id="ASN68388.1"/>
    </source>
</evidence>
<dbReference type="EMBL" id="MF417877">
    <property type="protein sequence ID" value="ASN68440.1"/>
    <property type="molecule type" value="Genomic_DNA"/>
</dbReference>
<accession>A0A2H4J2B7</accession>
<dbReference type="EMBL" id="MF417941">
    <property type="protein sequence ID" value="ASN72081.1"/>
    <property type="molecule type" value="Genomic_DNA"/>
</dbReference>
<protein>
    <submittedName>
        <fullName evidence="5">Putative structural protein</fullName>
    </submittedName>
</protein>
<evidence type="ECO:0000313" key="2">
    <source>
        <dbReference type="EMBL" id="ASN67954.1"/>
    </source>
</evidence>
<reference evidence="5" key="1">
    <citation type="submission" date="2017-06" db="EMBL/GenBank/DDBJ databases">
        <title>Novel phages from South African skin metaviromes.</title>
        <authorList>
            <person name="van Zyl L.J."/>
            <person name="Abrahams Y."/>
            <person name="Stander E.A."/>
            <person name="Kirby B.M."/>
            <person name="Clavaud C."/>
            <person name="Farcet C."/>
            <person name="Breton L."/>
            <person name="Trindade M.I."/>
        </authorList>
    </citation>
    <scope>NUCLEOTIDE SEQUENCE</scope>
</reference>
<evidence type="ECO:0000313" key="6">
    <source>
        <dbReference type="EMBL" id="ASN72081.1"/>
    </source>
</evidence>
<dbReference type="InterPro" id="IPR036240">
    <property type="entry name" value="Gp9-like_sf"/>
</dbReference>
<dbReference type="SUPFAM" id="SSF50017">
    <property type="entry name" value="gp9"/>
    <property type="match status" value="1"/>
</dbReference>